<evidence type="ECO:0000313" key="7">
    <source>
        <dbReference type="EMBL" id="SCA58135.1"/>
    </source>
</evidence>
<feature type="compositionally biased region" description="Acidic residues" evidence="6">
    <location>
        <begin position="34"/>
        <end position="44"/>
    </location>
</feature>
<evidence type="ECO:0000256" key="1">
    <source>
        <dbReference type="ARBA" id="ARBA00004167"/>
    </source>
</evidence>
<dbReference type="Gene3D" id="2.40.128.260">
    <property type="entry name" value="Type IV secretion system, VirB10/TraB/TrbI"/>
    <property type="match status" value="1"/>
</dbReference>
<dbReference type="Proteomes" id="UP000231658">
    <property type="component" value="Unassembled WGS sequence"/>
</dbReference>
<dbReference type="GO" id="GO:0016020">
    <property type="term" value="C:membrane"/>
    <property type="evidence" value="ECO:0007669"/>
    <property type="project" value="UniProtKB-SubCell"/>
</dbReference>
<proteinExistence type="inferred from homology"/>
<evidence type="ECO:0000256" key="5">
    <source>
        <dbReference type="ARBA" id="ARBA00023136"/>
    </source>
</evidence>
<comment type="subcellular location">
    <subcellularLocation>
        <location evidence="1">Membrane</location>
        <topology evidence="1">Single-pass membrane protein</topology>
    </subcellularLocation>
</comment>
<keyword evidence="4" id="KW-1133">Transmembrane helix</keyword>
<name>A0A1C3RLI3_9PROT</name>
<organism evidence="7 8">
    <name type="scientific">Candidatus Terasakiella magnetica</name>
    <dbReference type="NCBI Taxonomy" id="1867952"/>
    <lineage>
        <taxon>Bacteria</taxon>
        <taxon>Pseudomonadati</taxon>
        <taxon>Pseudomonadota</taxon>
        <taxon>Alphaproteobacteria</taxon>
        <taxon>Rhodospirillales</taxon>
        <taxon>Terasakiellaceae</taxon>
        <taxon>Terasakiella</taxon>
    </lineage>
</organism>
<dbReference type="OrthoDB" id="9807354at2"/>
<feature type="region of interest" description="Disordered" evidence="6">
    <location>
        <begin position="18"/>
        <end position="55"/>
    </location>
</feature>
<dbReference type="CDD" id="cd16429">
    <property type="entry name" value="VirB10"/>
    <property type="match status" value="1"/>
</dbReference>
<evidence type="ECO:0000256" key="2">
    <source>
        <dbReference type="ARBA" id="ARBA00010265"/>
    </source>
</evidence>
<dbReference type="RefSeq" id="WP_069190127.1">
    <property type="nucleotide sequence ID" value="NZ_FLYE01000047.1"/>
</dbReference>
<keyword evidence="3" id="KW-0812">Transmembrane</keyword>
<evidence type="ECO:0000256" key="4">
    <source>
        <dbReference type="ARBA" id="ARBA00022989"/>
    </source>
</evidence>
<evidence type="ECO:0000313" key="8">
    <source>
        <dbReference type="Proteomes" id="UP000231658"/>
    </source>
</evidence>
<keyword evidence="8" id="KW-1185">Reference proteome</keyword>
<dbReference type="STRING" id="1867952.MTBPR1_80189"/>
<dbReference type="InterPro" id="IPR005498">
    <property type="entry name" value="T4SS_VirB10/TraB/TrbI"/>
</dbReference>
<dbReference type="Gene3D" id="2.60.40.10">
    <property type="entry name" value="Immunoglobulins"/>
    <property type="match status" value="1"/>
</dbReference>
<keyword evidence="5" id="KW-0472">Membrane</keyword>
<protein>
    <submittedName>
        <fullName evidence="7">Uncharacterized protein</fullName>
    </submittedName>
</protein>
<comment type="similarity">
    <text evidence="2">Belongs to the TrbI/VirB10 family.</text>
</comment>
<dbReference type="Pfam" id="PF03743">
    <property type="entry name" value="TrbI"/>
    <property type="match status" value="1"/>
</dbReference>
<evidence type="ECO:0000256" key="3">
    <source>
        <dbReference type="ARBA" id="ARBA00022692"/>
    </source>
</evidence>
<dbReference type="InterPro" id="IPR042217">
    <property type="entry name" value="T4SS_VirB10/TrbI"/>
</dbReference>
<evidence type="ECO:0000256" key="6">
    <source>
        <dbReference type="SAM" id="MobiDB-lite"/>
    </source>
</evidence>
<dbReference type="AlphaFoldDB" id="A0A1C3RLI3"/>
<accession>A0A1C3RLI3</accession>
<dbReference type="InterPro" id="IPR013783">
    <property type="entry name" value="Ig-like_fold"/>
</dbReference>
<sequence>MASSWGCAFLAIFGACGDEPPQKTETLPPIPETQEIELIGEPEPEPAAPPPPPPKVGKLAVRPLNIDFGAVLEGDLSSVKTVRLQNVGDGPLLVGHFGLPRRYIKTNDDCPPQLAPGQHCQINLSLDTARPGLVNETLSVAHTKAKPYRVSLSANIIAKPVPPPEPEPEPEPIVYEAPPPPEPSREELLRDLARKQRYKARPTAIKNASYTSPLAQQAQAKGPSGHWRYQDKSYKGIGIAKTEVSYPVDRCRVITEDAYIDASIENSVNSMIGGRIVATVSYPVMGSECNYVLIPPGTRIVGEFKPLEDNSITRLEVAWRRMILPDGSSVIFDFGAADVEGKSGYQGEIDDRKEEKYATIFAISAIDMAMYGAAAYFQNQSSSTGQAVAQINTNTSSQLGEVTAAIIQQQLNIKNVLRLHKRLEVKIIPTADLWFPEAVYEQGVAQK</sequence>
<feature type="compositionally biased region" description="Pro residues" evidence="6">
    <location>
        <begin position="45"/>
        <end position="55"/>
    </location>
</feature>
<feature type="region of interest" description="Disordered" evidence="6">
    <location>
        <begin position="160"/>
        <end position="184"/>
    </location>
</feature>
<dbReference type="EMBL" id="FLYE01000047">
    <property type="protein sequence ID" value="SCA58135.1"/>
    <property type="molecule type" value="Genomic_DNA"/>
</dbReference>
<reference evidence="7 8" key="1">
    <citation type="submission" date="2016-07" db="EMBL/GenBank/DDBJ databases">
        <authorList>
            <person name="Lefevre C.T."/>
        </authorList>
    </citation>
    <scope>NUCLEOTIDE SEQUENCE [LARGE SCALE GENOMIC DNA]</scope>
    <source>
        <strain evidence="7">PR1</strain>
    </source>
</reference>
<gene>
    <name evidence="7" type="ORF">MTBPR1_80189</name>
</gene>